<keyword evidence="1" id="KW-0812">Transmembrane</keyword>
<sequence>MQQARLFVANAAGIGVVAFVHAALTWPARATVSLFAGGALIAFVAEIAVIELGWLEHHVDPQIRGVPVYVLLSWTGTVYVAFRLALLATDGPSAVVLAALLATAADVSSDHRGVELGLWTYTDDVPGPRFRAVPWWNYAGWVVVSSVTAAVALPFL</sequence>
<keyword evidence="1" id="KW-1133">Transmembrane helix</keyword>
<proteinExistence type="predicted"/>
<dbReference type="RefSeq" id="WP_015790623.1">
    <property type="nucleotide sequence ID" value="NC_013158.1"/>
</dbReference>
<evidence type="ECO:0000313" key="3">
    <source>
        <dbReference type="Proteomes" id="UP000002071"/>
    </source>
</evidence>
<feature type="transmembrane region" description="Helical" evidence="1">
    <location>
        <begin position="32"/>
        <end position="54"/>
    </location>
</feature>
<dbReference type="EMBL" id="CP001687">
    <property type="protein sequence ID" value="ACV13061.1"/>
    <property type="molecule type" value="Genomic_DNA"/>
</dbReference>
<protein>
    <recommendedName>
        <fullName evidence="4">Carotenoid biosynthesis protein</fullName>
    </recommendedName>
</protein>
<dbReference type="GeneID" id="8385209"/>
<evidence type="ECO:0008006" key="4">
    <source>
        <dbReference type="Google" id="ProtNLM"/>
    </source>
</evidence>
<dbReference type="InterPro" id="IPR007354">
    <property type="entry name" value="CruF-like"/>
</dbReference>
<feature type="transmembrane region" description="Helical" evidence="1">
    <location>
        <begin position="7"/>
        <end position="26"/>
    </location>
</feature>
<evidence type="ECO:0000256" key="1">
    <source>
        <dbReference type="SAM" id="Phobius"/>
    </source>
</evidence>
<dbReference type="eggNOG" id="arCOG08201">
    <property type="taxonomic scope" value="Archaea"/>
</dbReference>
<feature type="transmembrane region" description="Helical" evidence="1">
    <location>
        <begin position="66"/>
        <end position="86"/>
    </location>
</feature>
<feature type="transmembrane region" description="Helical" evidence="1">
    <location>
        <begin position="135"/>
        <end position="155"/>
    </location>
</feature>
<keyword evidence="1" id="KW-0472">Membrane</keyword>
<gene>
    <name evidence="2" type="ordered locus">Huta_2900</name>
</gene>
<keyword evidence="3" id="KW-1185">Reference proteome</keyword>
<reference evidence="2 3" key="1">
    <citation type="journal article" date="2009" name="Stand. Genomic Sci.">
        <title>Complete genome sequence of Halorhabdus utahensis type strain (AX-2).</title>
        <authorList>
            <person name="Anderson I."/>
            <person name="Tindall B.J."/>
            <person name="Pomrenke H."/>
            <person name="Goker M."/>
            <person name="Lapidus A."/>
            <person name="Nolan M."/>
            <person name="Copeland A."/>
            <person name="Glavina Del Rio T."/>
            <person name="Chen F."/>
            <person name="Tice H."/>
            <person name="Cheng J.F."/>
            <person name="Lucas S."/>
            <person name="Chertkov O."/>
            <person name="Bruce D."/>
            <person name="Brettin T."/>
            <person name="Detter J.C."/>
            <person name="Han C."/>
            <person name="Goodwin L."/>
            <person name="Land M."/>
            <person name="Hauser L."/>
            <person name="Chang Y.J."/>
            <person name="Jeffries C.D."/>
            <person name="Pitluck S."/>
            <person name="Pati A."/>
            <person name="Mavromatis K."/>
            <person name="Ivanova N."/>
            <person name="Ovchinnikova G."/>
            <person name="Chen A."/>
            <person name="Palaniappan K."/>
            <person name="Chain P."/>
            <person name="Rohde M."/>
            <person name="Bristow J."/>
            <person name="Eisen J.A."/>
            <person name="Markowitz V."/>
            <person name="Hugenholtz P."/>
            <person name="Kyrpides N.C."/>
            <person name="Klenk H.P."/>
        </authorList>
    </citation>
    <scope>NUCLEOTIDE SEQUENCE [LARGE SCALE GENOMIC DNA]</scope>
    <source>
        <strain evidence="3">DSM 12940 / JCM 11049 / AX-2</strain>
    </source>
</reference>
<accession>C7NRV6</accession>
<dbReference type="HOGENOM" id="CLU_1682655_0_0_2"/>
<dbReference type="Pfam" id="PF04240">
    <property type="entry name" value="Caroten_synth"/>
    <property type="match status" value="1"/>
</dbReference>
<name>C7NRV6_HALUD</name>
<dbReference type="KEGG" id="hut:Huta_2900"/>
<dbReference type="OrthoDB" id="107798at2157"/>
<organism evidence="2 3">
    <name type="scientific">Halorhabdus utahensis (strain DSM 12940 / JCM 11049 / AX-2)</name>
    <dbReference type="NCBI Taxonomy" id="519442"/>
    <lineage>
        <taxon>Archaea</taxon>
        <taxon>Methanobacteriati</taxon>
        <taxon>Methanobacteriota</taxon>
        <taxon>Stenosarchaea group</taxon>
        <taxon>Halobacteria</taxon>
        <taxon>Halobacteriales</taxon>
        <taxon>Haloarculaceae</taxon>
        <taxon>Halorhabdus</taxon>
    </lineage>
</organism>
<dbReference type="AlphaFoldDB" id="C7NRV6"/>
<evidence type="ECO:0000313" key="2">
    <source>
        <dbReference type="EMBL" id="ACV13061.1"/>
    </source>
</evidence>
<dbReference type="Proteomes" id="UP000002071">
    <property type="component" value="Chromosome"/>
</dbReference>